<dbReference type="PROSITE" id="PS50088">
    <property type="entry name" value="ANK_REPEAT"/>
    <property type="match status" value="1"/>
</dbReference>
<evidence type="ECO:0000256" key="1">
    <source>
        <dbReference type="ARBA" id="ARBA00022737"/>
    </source>
</evidence>
<protein>
    <recommendedName>
        <fullName evidence="4">Peptidase A2 domain-containing protein</fullName>
    </recommendedName>
</protein>
<reference evidence="5 6" key="1">
    <citation type="submission" date="2017-10" db="EMBL/GenBank/DDBJ databases">
        <title>Comparative genomics in systemic dimorphic fungi from Ajellomycetaceae.</title>
        <authorList>
            <person name="Munoz J.F."/>
            <person name="Mcewen J.G."/>
            <person name="Clay O.K."/>
            <person name="Cuomo C.A."/>
        </authorList>
    </citation>
    <scope>NUCLEOTIDE SEQUENCE [LARGE SCALE GENOMIC DNA]</scope>
    <source>
        <strain evidence="5 6">UAMH5409</strain>
    </source>
</reference>
<evidence type="ECO:0000313" key="5">
    <source>
        <dbReference type="EMBL" id="PGG97168.1"/>
    </source>
</evidence>
<dbReference type="InterPro" id="IPR002110">
    <property type="entry name" value="Ankyrin_rpt"/>
</dbReference>
<evidence type="ECO:0000256" key="2">
    <source>
        <dbReference type="ARBA" id="ARBA00023043"/>
    </source>
</evidence>
<dbReference type="EMBL" id="PDNB01000255">
    <property type="protein sequence ID" value="PGG97168.1"/>
    <property type="molecule type" value="Genomic_DNA"/>
</dbReference>
<dbReference type="Gene3D" id="1.25.40.20">
    <property type="entry name" value="Ankyrin repeat-containing domain"/>
    <property type="match status" value="2"/>
</dbReference>
<feature type="repeat" description="ANK" evidence="3">
    <location>
        <begin position="50"/>
        <end position="83"/>
    </location>
</feature>
<evidence type="ECO:0000256" key="3">
    <source>
        <dbReference type="PROSITE-ProRule" id="PRU00023"/>
    </source>
</evidence>
<dbReference type="GO" id="GO:0006508">
    <property type="term" value="P:proteolysis"/>
    <property type="evidence" value="ECO:0007669"/>
    <property type="project" value="InterPro"/>
</dbReference>
<dbReference type="OrthoDB" id="4187159at2759"/>
<sequence>MHDRVKLAQDLIDKGVPISKGQDTKDGTPLHLAAKLLLDRGAVISATDIDGHTAIHHAAFDHQNDIILQLLIDAGGDISYQTGQPPLIAALTGIDQYDDEPRRGVKEAEETVRILLLVGADLMDGGEFRSPLDVAIAVNDFSAASLLLGAGAYLEDKHDIVVDDIMQENNVPFIDLLVTLGVYSEPMFEAAAANASISTFRHIMHAYPPSQWNDDIKNRALEGAAFEGRLEMSKFLISLGAKPVSGGIPSLEQWVASPDYQELMMLLLNAGAVSGDTGFFCSDAIRFAAQIRWKDVLQSLLDAGADATVVHRRSRRNALFGLSDPYIQAREMEEEEVLFFAEKLLNHEVDINARDSKGKTVLDVVYDLGNYSEDTIDFLKSRGAIEGRVLGDA</sequence>
<proteinExistence type="predicted"/>
<keyword evidence="2 3" id="KW-0040">ANK repeat</keyword>
<comment type="caution">
    <text evidence="5">The sequence shown here is derived from an EMBL/GenBank/DDBJ whole genome shotgun (WGS) entry which is preliminary data.</text>
</comment>
<dbReference type="PROSITE" id="PS50297">
    <property type="entry name" value="ANK_REP_REGION"/>
    <property type="match status" value="1"/>
</dbReference>
<evidence type="ECO:0000313" key="6">
    <source>
        <dbReference type="Proteomes" id="UP000223968"/>
    </source>
</evidence>
<gene>
    <name evidence="5" type="ORF">AJ79_09305</name>
</gene>
<dbReference type="SUPFAM" id="SSF48403">
    <property type="entry name" value="Ankyrin repeat"/>
    <property type="match status" value="1"/>
</dbReference>
<dbReference type="GO" id="GO:0004190">
    <property type="term" value="F:aspartic-type endopeptidase activity"/>
    <property type="evidence" value="ECO:0007669"/>
    <property type="project" value="InterPro"/>
</dbReference>
<dbReference type="PROSITE" id="PS50175">
    <property type="entry name" value="ASP_PROT_RETROV"/>
    <property type="match status" value="1"/>
</dbReference>
<feature type="domain" description="Peptidase A2" evidence="4">
    <location>
        <begin position="297"/>
        <end position="310"/>
    </location>
</feature>
<accession>A0A2B7WKU8</accession>
<dbReference type="STRING" id="1447875.A0A2B7WKU8"/>
<organism evidence="5 6">
    <name type="scientific">Helicocarpus griseus UAMH5409</name>
    <dbReference type="NCBI Taxonomy" id="1447875"/>
    <lineage>
        <taxon>Eukaryota</taxon>
        <taxon>Fungi</taxon>
        <taxon>Dikarya</taxon>
        <taxon>Ascomycota</taxon>
        <taxon>Pezizomycotina</taxon>
        <taxon>Eurotiomycetes</taxon>
        <taxon>Eurotiomycetidae</taxon>
        <taxon>Onygenales</taxon>
        <taxon>Ajellomycetaceae</taxon>
        <taxon>Helicocarpus</taxon>
    </lineage>
</organism>
<dbReference type="Proteomes" id="UP000223968">
    <property type="component" value="Unassembled WGS sequence"/>
</dbReference>
<dbReference type="InterPro" id="IPR001995">
    <property type="entry name" value="Peptidase_A2_cat"/>
</dbReference>
<dbReference type="PANTHER" id="PTHR24189:SF50">
    <property type="entry name" value="ANKYRIN REPEAT AND SOCS BOX PROTEIN 2"/>
    <property type="match status" value="1"/>
</dbReference>
<dbReference type="PANTHER" id="PTHR24189">
    <property type="entry name" value="MYOTROPHIN"/>
    <property type="match status" value="1"/>
</dbReference>
<keyword evidence="6" id="KW-1185">Reference proteome</keyword>
<dbReference type="Pfam" id="PF00023">
    <property type="entry name" value="Ank"/>
    <property type="match status" value="1"/>
</dbReference>
<evidence type="ECO:0000259" key="4">
    <source>
        <dbReference type="PROSITE" id="PS50175"/>
    </source>
</evidence>
<dbReference type="AlphaFoldDB" id="A0A2B7WKU8"/>
<dbReference type="InterPro" id="IPR050745">
    <property type="entry name" value="Multifunctional_regulatory"/>
</dbReference>
<dbReference type="InterPro" id="IPR036770">
    <property type="entry name" value="Ankyrin_rpt-contain_sf"/>
</dbReference>
<dbReference type="SMART" id="SM00248">
    <property type="entry name" value="ANK"/>
    <property type="match status" value="4"/>
</dbReference>
<keyword evidence="1" id="KW-0677">Repeat</keyword>
<name>A0A2B7WKU8_9EURO</name>